<dbReference type="Proteomes" id="UP000011115">
    <property type="component" value="Unassembled WGS sequence"/>
</dbReference>
<keyword evidence="3" id="KW-1185">Reference proteome</keyword>
<accession>M1DJ57</accession>
<reference evidence="3" key="1">
    <citation type="journal article" date="2011" name="Nature">
        <title>Genome sequence and analysis of the tuber crop potato.</title>
        <authorList>
            <consortium name="The Potato Genome Sequencing Consortium"/>
        </authorList>
    </citation>
    <scope>NUCLEOTIDE SEQUENCE [LARGE SCALE GENOMIC DNA]</scope>
    <source>
        <strain evidence="3">cv. DM1-3 516 R44</strain>
    </source>
</reference>
<name>M1DJ57_SOLTU</name>
<dbReference type="EnsemblPlants" id="PGSC0003DMT400089897">
    <property type="protein sequence ID" value="PGSC0003DMT400089897"/>
    <property type="gene ID" value="PGSC0003DMG400039468"/>
</dbReference>
<organism evidence="2 3">
    <name type="scientific">Solanum tuberosum</name>
    <name type="common">Potato</name>
    <dbReference type="NCBI Taxonomy" id="4113"/>
    <lineage>
        <taxon>Eukaryota</taxon>
        <taxon>Viridiplantae</taxon>
        <taxon>Streptophyta</taxon>
        <taxon>Embryophyta</taxon>
        <taxon>Tracheophyta</taxon>
        <taxon>Spermatophyta</taxon>
        <taxon>Magnoliopsida</taxon>
        <taxon>eudicotyledons</taxon>
        <taxon>Gunneridae</taxon>
        <taxon>Pentapetalae</taxon>
        <taxon>asterids</taxon>
        <taxon>lamiids</taxon>
        <taxon>Solanales</taxon>
        <taxon>Solanaceae</taxon>
        <taxon>Solanoideae</taxon>
        <taxon>Solaneae</taxon>
        <taxon>Solanum</taxon>
    </lineage>
</organism>
<dbReference type="AlphaFoldDB" id="M1DJ57"/>
<protein>
    <submittedName>
        <fullName evidence="2">Uncharacterized protein</fullName>
    </submittedName>
</protein>
<dbReference type="HOGENOM" id="CLU_2101202_0_0_1"/>
<proteinExistence type="predicted"/>
<dbReference type="InParanoid" id="M1DJ57"/>
<reference evidence="2" key="2">
    <citation type="submission" date="2015-06" db="UniProtKB">
        <authorList>
            <consortium name="EnsemblPlants"/>
        </authorList>
    </citation>
    <scope>IDENTIFICATION</scope>
    <source>
        <strain evidence="2">DM1-3 516 R44</strain>
    </source>
</reference>
<evidence type="ECO:0000313" key="2">
    <source>
        <dbReference type="EnsemblPlants" id="PGSC0003DMT400089897"/>
    </source>
</evidence>
<dbReference type="Gramene" id="PGSC0003DMT400089897">
    <property type="protein sequence ID" value="PGSC0003DMT400089897"/>
    <property type="gene ID" value="PGSC0003DMG400039468"/>
</dbReference>
<dbReference type="PaxDb" id="4113-PGSC0003DMT400089897"/>
<sequence length="116" mass="13137">MLNWRFTEQVDEPDLVRRWNPQIASLPIGVNDSPNGPKHHRSVLVFEKKLCWYFLQVRSGSPKHLGMAKPEVSRRDMSPIKQARGVVINEDAAVSREKASKLPTKGGKVSRPKPRA</sequence>
<feature type="region of interest" description="Disordered" evidence="1">
    <location>
        <begin position="91"/>
        <end position="116"/>
    </location>
</feature>
<evidence type="ECO:0000256" key="1">
    <source>
        <dbReference type="SAM" id="MobiDB-lite"/>
    </source>
</evidence>
<evidence type="ECO:0000313" key="3">
    <source>
        <dbReference type="Proteomes" id="UP000011115"/>
    </source>
</evidence>